<feature type="domain" description="Pru" evidence="6">
    <location>
        <begin position="1"/>
        <end position="93"/>
    </location>
</feature>
<dbReference type="GO" id="GO:0005634">
    <property type="term" value="C:nucleus"/>
    <property type="evidence" value="ECO:0007669"/>
    <property type="project" value="UniProtKB-SubCell"/>
</dbReference>
<evidence type="ECO:0000256" key="4">
    <source>
        <dbReference type="ARBA" id="ARBA00022942"/>
    </source>
</evidence>
<sequence length="128" mass="15274">MHPDYRPGWFYLVENDDLVYHCWKDRRTGVLENETLIFPQDAQFVPVPKCPTKRVYALKFARGDKQLFFWMQEKNQNKDERLCKKVNEILRYKHGVRKRDQLKELVCNGKIALGQKNSSTQEKGSRIK</sequence>
<dbReference type="GO" id="GO:0008541">
    <property type="term" value="C:proteasome regulatory particle, lid subcomplex"/>
    <property type="evidence" value="ECO:0007669"/>
    <property type="project" value="TreeGrafter"/>
</dbReference>
<dbReference type="Proteomes" id="UP000046395">
    <property type="component" value="Unassembled WGS sequence"/>
</dbReference>
<evidence type="ECO:0000256" key="2">
    <source>
        <dbReference type="ARBA" id="ARBA00004496"/>
    </source>
</evidence>
<evidence type="ECO:0000256" key="5">
    <source>
        <dbReference type="ARBA" id="ARBA00023242"/>
    </source>
</evidence>
<dbReference type="Gene3D" id="2.30.29.70">
    <property type="entry name" value="Proteasomal ubiquitin receptor Rpn13/ADRM1"/>
    <property type="match status" value="1"/>
</dbReference>
<dbReference type="PROSITE" id="PS51917">
    <property type="entry name" value="PRU"/>
    <property type="match status" value="1"/>
</dbReference>
<evidence type="ECO:0000256" key="1">
    <source>
        <dbReference type="ARBA" id="ARBA00004123"/>
    </source>
</evidence>
<dbReference type="PANTHER" id="PTHR12225">
    <property type="entry name" value="ADHESION REGULATING MOLECULE 1 110 KDA CELL MEMBRANE GLYCOPROTEIN"/>
    <property type="match status" value="1"/>
</dbReference>
<dbReference type="GO" id="GO:0070628">
    <property type="term" value="F:proteasome binding"/>
    <property type="evidence" value="ECO:0007669"/>
    <property type="project" value="TreeGrafter"/>
</dbReference>
<dbReference type="PANTHER" id="PTHR12225:SF0">
    <property type="entry name" value="PROTEASOMAL UBIQUITIN RECEPTOR ADRM1"/>
    <property type="match status" value="1"/>
</dbReference>
<evidence type="ECO:0000313" key="7">
    <source>
        <dbReference type="Proteomes" id="UP000046395"/>
    </source>
</evidence>
<dbReference type="Pfam" id="PF04683">
    <property type="entry name" value="Rpn13_ADRM1_Pru"/>
    <property type="match status" value="1"/>
</dbReference>
<dbReference type="GO" id="GO:0005737">
    <property type="term" value="C:cytoplasm"/>
    <property type="evidence" value="ECO:0007669"/>
    <property type="project" value="UniProtKB-SubCell"/>
</dbReference>
<dbReference type="WBParaSite" id="TMUE_1000003354.1">
    <property type="protein sequence ID" value="TMUE_1000003354.1"/>
    <property type="gene ID" value="WBGene00290438"/>
</dbReference>
<dbReference type="InterPro" id="IPR038633">
    <property type="entry name" value="Rpn13/ADRM1_Pru_sf"/>
</dbReference>
<protein>
    <submittedName>
        <fullName evidence="8">Pru domain-containing protein</fullName>
    </submittedName>
</protein>
<dbReference type="InterPro" id="IPR006773">
    <property type="entry name" value="Rpn13/ADRM1"/>
</dbReference>
<comment type="subcellular location">
    <subcellularLocation>
        <location evidence="2">Cytoplasm</location>
    </subcellularLocation>
    <subcellularLocation>
        <location evidence="1">Nucleus</location>
    </subcellularLocation>
</comment>
<dbReference type="GO" id="GO:0061133">
    <property type="term" value="F:endopeptidase activator activity"/>
    <property type="evidence" value="ECO:0007669"/>
    <property type="project" value="TreeGrafter"/>
</dbReference>
<evidence type="ECO:0000259" key="6">
    <source>
        <dbReference type="PROSITE" id="PS51917"/>
    </source>
</evidence>
<dbReference type="InterPro" id="IPR044868">
    <property type="entry name" value="Rpn13/ADRM1_Pru"/>
</dbReference>
<proteinExistence type="predicted"/>
<evidence type="ECO:0000256" key="3">
    <source>
        <dbReference type="ARBA" id="ARBA00022490"/>
    </source>
</evidence>
<keyword evidence="7" id="KW-1185">Reference proteome</keyword>
<keyword evidence="4" id="KW-0647">Proteasome</keyword>
<keyword evidence="3" id="KW-0963">Cytoplasm</keyword>
<keyword evidence="5" id="KW-0539">Nucleus</keyword>
<dbReference type="AlphaFoldDB" id="A0A5S6Q813"/>
<evidence type="ECO:0000313" key="8">
    <source>
        <dbReference type="WBParaSite" id="TMUE_1000003354.1"/>
    </source>
</evidence>
<dbReference type="STRING" id="70415.A0A5S6Q813"/>
<organism evidence="7 8">
    <name type="scientific">Trichuris muris</name>
    <name type="common">Mouse whipworm</name>
    <dbReference type="NCBI Taxonomy" id="70415"/>
    <lineage>
        <taxon>Eukaryota</taxon>
        <taxon>Metazoa</taxon>
        <taxon>Ecdysozoa</taxon>
        <taxon>Nematoda</taxon>
        <taxon>Enoplea</taxon>
        <taxon>Dorylaimia</taxon>
        <taxon>Trichinellida</taxon>
        <taxon>Trichuridae</taxon>
        <taxon>Trichuris</taxon>
    </lineage>
</organism>
<accession>A0A5S6Q813</accession>
<name>A0A5S6Q813_TRIMR</name>
<reference evidence="8" key="1">
    <citation type="submission" date="2019-12" db="UniProtKB">
        <authorList>
            <consortium name="WormBaseParasite"/>
        </authorList>
    </citation>
    <scope>IDENTIFICATION</scope>
</reference>